<dbReference type="InterPro" id="IPR008784">
    <property type="entry name" value="Podovirus_Gp16"/>
</dbReference>
<sequence length="339" mass="39491">MWYDPRITLSHNCLFNFVVGARSAGKTFNTLTYCCDKFFKAAPDDPFEFAYIRRYKPEMKQTQEHLFDDLVANGYLENCKINTKNNPGLINKKPIVDFFTLSTTAGMVKSVPYPNVKLIVFEEFLVNKGQRYLPNEVDRFLELYVTIARNRDVPVLFLANATSQSNPYFLKFGIRPNGQEFQKIKNPDGSTDILLHTWRDEQQQEERKNSRFGSIIAGTTYEDYAVNNLYWYDDSSFIEKRDPQSTLKFLMYWNGKTYSVWSSLRKGKIWIDSSLNPPSAYTYCFTTDEQKPNYLLARAFKTGGHFKLMQSAQAQGCLYFNDINCKNAWFEMSRLINLT</sequence>
<dbReference type="Pfam" id="PF05894">
    <property type="entry name" value="Podovirus_Gp16"/>
    <property type="match status" value="1"/>
</dbReference>
<organism evidence="1">
    <name type="scientific">Podoviridae sp. ctpVv1</name>
    <dbReference type="NCBI Taxonomy" id="2827748"/>
    <lineage>
        <taxon>Viruses</taxon>
        <taxon>Duplodnaviria</taxon>
        <taxon>Heunggongvirae</taxon>
        <taxon>Uroviricota</taxon>
        <taxon>Caudoviricetes</taxon>
    </lineage>
</organism>
<dbReference type="EMBL" id="BK032736">
    <property type="protein sequence ID" value="DAF57643.1"/>
    <property type="molecule type" value="Genomic_DNA"/>
</dbReference>
<accession>A0A8S5T3P8</accession>
<reference evidence="1" key="1">
    <citation type="journal article" date="2021" name="Proc. Natl. Acad. Sci. U.S.A.">
        <title>A Catalog of Tens of Thousands of Viruses from Human Metagenomes Reveals Hidden Associations with Chronic Diseases.</title>
        <authorList>
            <person name="Tisza M.J."/>
            <person name="Buck C.B."/>
        </authorList>
    </citation>
    <scope>NUCLEOTIDE SEQUENCE</scope>
    <source>
        <strain evidence="1">CtpVv1</strain>
    </source>
</reference>
<proteinExistence type="predicted"/>
<evidence type="ECO:0000313" key="1">
    <source>
        <dbReference type="EMBL" id="DAF57643.1"/>
    </source>
</evidence>
<name>A0A8S5T3P8_9CAUD</name>
<protein>
    <submittedName>
        <fullName evidence="1">DNA encapsidation protein</fullName>
    </submittedName>
</protein>